<dbReference type="AlphaFoldDB" id="A0A1C5ITM5"/>
<feature type="transmembrane region" description="Helical" evidence="8">
    <location>
        <begin position="374"/>
        <end position="396"/>
    </location>
</feature>
<dbReference type="PANTHER" id="PTHR30572:SF4">
    <property type="entry name" value="ABC TRANSPORTER PERMEASE YTRF"/>
    <property type="match status" value="1"/>
</dbReference>
<keyword evidence="12" id="KW-1185">Reference proteome</keyword>
<feature type="transmembrane region" description="Helical" evidence="8">
    <location>
        <begin position="451"/>
        <end position="475"/>
    </location>
</feature>
<evidence type="ECO:0000256" key="8">
    <source>
        <dbReference type="SAM" id="Phobius"/>
    </source>
</evidence>
<evidence type="ECO:0000256" key="6">
    <source>
        <dbReference type="ARBA" id="ARBA00038076"/>
    </source>
</evidence>
<dbReference type="Pfam" id="PF12704">
    <property type="entry name" value="MacB_PCD"/>
    <property type="match status" value="1"/>
</dbReference>
<proteinExistence type="inferred from homology"/>
<dbReference type="InterPro" id="IPR050250">
    <property type="entry name" value="Macrolide_Exporter_MacB"/>
</dbReference>
<feature type="compositionally biased region" description="Basic residues" evidence="7">
    <location>
        <begin position="11"/>
        <end position="22"/>
    </location>
</feature>
<dbReference type="GO" id="GO:0022857">
    <property type="term" value="F:transmembrane transporter activity"/>
    <property type="evidence" value="ECO:0007669"/>
    <property type="project" value="TreeGrafter"/>
</dbReference>
<name>A0A1C5ITM5_9ACTN</name>
<evidence type="ECO:0000256" key="2">
    <source>
        <dbReference type="ARBA" id="ARBA00022475"/>
    </source>
</evidence>
<feature type="transmembrane region" description="Helical" evidence="8">
    <location>
        <begin position="774"/>
        <end position="807"/>
    </location>
</feature>
<organism evidence="11 12">
    <name type="scientific">Micromonospora siamensis</name>
    <dbReference type="NCBI Taxonomy" id="299152"/>
    <lineage>
        <taxon>Bacteria</taxon>
        <taxon>Bacillati</taxon>
        <taxon>Actinomycetota</taxon>
        <taxon>Actinomycetes</taxon>
        <taxon>Micromonosporales</taxon>
        <taxon>Micromonosporaceae</taxon>
        <taxon>Micromonospora</taxon>
    </lineage>
</organism>
<dbReference type="InterPro" id="IPR025857">
    <property type="entry name" value="MacB_PCD"/>
</dbReference>
<comment type="subcellular location">
    <subcellularLocation>
        <location evidence="1">Cell membrane</location>
        <topology evidence="1">Multi-pass membrane protein</topology>
    </subcellularLocation>
</comment>
<comment type="similarity">
    <text evidence="6">Belongs to the ABC-4 integral membrane protein family.</text>
</comment>
<feature type="transmembrane region" description="Helical" evidence="8">
    <location>
        <begin position="724"/>
        <end position="753"/>
    </location>
</feature>
<evidence type="ECO:0000256" key="4">
    <source>
        <dbReference type="ARBA" id="ARBA00022989"/>
    </source>
</evidence>
<dbReference type="InterPro" id="IPR003838">
    <property type="entry name" value="ABC3_permease_C"/>
</dbReference>
<evidence type="ECO:0000259" key="9">
    <source>
        <dbReference type="Pfam" id="PF02687"/>
    </source>
</evidence>
<feature type="region of interest" description="Disordered" evidence="7">
    <location>
        <begin position="1"/>
        <end position="27"/>
    </location>
</feature>
<dbReference type="Pfam" id="PF02687">
    <property type="entry name" value="FtsX"/>
    <property type="match status" value="2"/>
</dbReference>
<keyword evidence="4 8" id="KW-1133">Transmembrane helix</keyword>
<evidence type="ECO:0000256" key="1">
    <source>
        <dbReference type="ARBA" id="ARBA00004651"/>
    </source>
</evidence>
<reference evidence="11 12" key="1">
    <citation type="submission" date="2016-06" db="EMBL/GenBank/DDBJ databases">
        <authorList>
            <person name="Kjaerup R.B."/>
            <person name="Dalgaard T.S."/>
            <person name="Juul-Madsen H.R."/>
        </authorList>
    </citation>
    <scope>NUCLEOTIDE SEQUENCE [LARGE SCALE GENOMIC DNA]</scope>
    <source>
        <strain evidence="11 12">DSM 45097</strain>
    </source>
</reference>
<dbReference type="Proteomes" id="UP000198210">
    <property type="component" value="Chromosome I"/>
</dbReference>
<keyword evidence="5 8" id="KW-0472">Membrane</keyword>
<feature type="transmembrane region" description="Helical" evidence="8">
    <location>
        <begin position="426"/>
        <end position="445"/>
    </location>
</feature>
<protein>
    <submittedName>
        <fullName evidence="11">Putative ABC transport system permease protein</fullName>
    </submittedName>
</protein>
<dbReference type="EMBL" id="LT607751">
    <property type="protein sequence ID" value="SCG61665.1"/>
    <property type="molecule type" value="Genomic_DNA"/>
</dbReference>
<keyword evidence="3 8" id="KW-0812">Transmembrane</keyword>
<feature type="domain" description="ABC3 transporter permease C-terminal" evidence="9">
    <location>
        <begin position="284"/>
        <end position="406"/>
    </location>
</feature>
<feature type="transmembrane region" description="Helical" evidence="8">
    <location>
        <begin position="819"/>
        <end position="839"/>
    </location>
</feature>
<evidence type="ECO:0000313" key="12">
    <source>
        <dbReference type="Proteomes" id="UP000198210"/>
    </source>
</evidence>
<feature type="transmembrane region" description="Helical" evidence="8">
    <location>
        <begin position="45"/>
        <end position="64"/>
    </location>
</feature>
<gene>
    <name evidence="11" type="ORF">GA0074704_3796</name>
</gene>
<evidence type="ECO:0000256" key="5">
    <source>
        <dbReference type="ARBA" id="ARBA00023136"/>
    </source>
</evidence>
<evidence type="ECO:0000259" key="10">
    <source>
        <dbReference type="Pfam" id="PF12704"/>
    </source>
</evidence>
<evidence type="ECO:0000256" key="7">
    <source>
        <dbReference type="SAM" id="MobiDB-lite"/>
    </source>
</evidence>
<keyword evidence="2" id="KW-1003">Cell membrane</keyword>
<sequence length="856" mass="85555">MSVPPAPPAARGRHPRPGRRSHAAPPTGLLRVTLRTLRAEASRSALCALAVVLGVAFLAGTLMVTDGMRAGAYDRAGAFDRHTDLGVYAGTAALPPALVDRVRAVPGVAAAAGELTAQGGLLGADGRPLLGYALLAAVPTEPALRSYDVVAGRLPGHPGEVVLDAPTVARQGFRLGAPVRVGGGGGAARAYTLVGTVDVAGSVRDVGGPFIGLVGSDALAASGASGYGRILVAAAPGTPIAALTVRVADVVGAAGTVRTRQQILDAAVAEAVRDVRQFSMVLLAFAAVAVVVAAFVIANTFTIVLAQRTRRTALLRVVGAGRGQLFRAALLEAGVLGLLSSALGVLAGVGLAVVLRRVGAALDVPTGSGGAVAVRTPTVLGCLAVGTLTTLVAAALPAWQGSRVPPVAALTDGAVAPARRPGRVRLAAGAVTLAAGGGALAAAVAGGQVLLVAAGGILTFLGVVLYGPLLVPALVRLCALPLRPLLGATATLAVADAVRNPRRTSATAGALVVGVSLVAAFVVGAASVKASIERAVDSRIGVDYLVTGIGGDLPPGVTAALAARPELGVVHEQRSRVVDGVEVRAAHPALVARSAGEVLEGSRSDLRPGRVLVHRELARERGWTVGSPVSVAGRRFEVAAVVAGDDSLGGMRGVPTGHVLELPDADFAALFPAERGFLTEVQPAAGVPAYRARAAIEQVLRAYPTVNLLDRAAYKRMLTGTVDMLLGLVTVLLGLAVVIALVGVANTLGLSVLERAREHAVLRAVGLSRARLRLLLALEAALTAAAGALLGVAVGVLVAGAAMGALARIAGGFTLTLPWGRLGLLVAAALLAAVAASVLPARRALARPVVAALGAE</sequence>
<feature type="domain" description="ABC3 transporter permease C-terminal" evidence="9">
    <location>
        <begin position="731"/>
        <end position="847"/>
    </location>
</feature>
<dbReference type="GO" id="GO:0005886">
    <property type="term" value="C:plasma membrane"/>
    <property type="evidence" value="ECO:0007669"/>
    <property type="project" value="UniProtKB-SubCell"/>
</dbReference>
<feature type="transmembrane region" description="Helical" evidence="8">
    <location>
        <begin position="508"/>
        <end position="528"/>
    </location>
</feature>
<evidence type="ECO:0000256" key="3">
    <source>
        <dbReference type="ARBA" id="ARBA00022692"/>
    </source>
</evidence>
<dbReference type="PANTHER" id="PTHR30572">
    <property type="entry name" value="MEMBRANE COMPONENT OF TRANSPORTER-RELATED"/>
    <property type="match status" value="1"/>
</dbReference>
<evidence type="ECO:0000313" key="11">
    <source>
        <dbReference type="EMBL" id="SCG61665.1"/>
    </source>
</evidence>
<accession>A0A1C5ITM5</accession>
<feature type="domain" description="MacB-like periplasmic core" evidence="10">
    <location>
        <begin position="44"/>
        <end position="247"/>
    </location>
</feature>
<feature type="transmembrane region" description="Helical" evidence="8">
    <location>
        <begin position="325"/>
        <end position="354"/>
    </location>
</feature>
<feature type="transmembrane region" description="Helical" evidence="8">
    <location>
        <begin position="280"/>
        <end position="305"/>
    </location>
</feature>
<dbReference type="RefSeq" id="WP_331716635.1">
    <property type="nucleotide sequence ID" value="NZ_JBHLYF010000023.1"/>
</dbReference>